<protein>
    <submittedName>
        <fullName evidence="3">Uncharacterized protein</fullName>
    </submittedName>
</protein>
<dbReference type="InterPro" id="IPR056918">
    <property type="entry name" value="8xMP"/>
</dbReference>
<feature type="transmembrane region" description="Helical" evidence="2">
    <location>
        <begin position="202"/>
        <end position="225"/>
    </location>
</feature>
<gene>
    <name evidence="3" type="ORF">AAFH96_18710</name>
</gene>
<keyword evidence="2" id="KW-1133">Transmembrane helix</keyword>
<evidence type="ECO:0000256" key="2">
    <source>
        <dbReference type="SAM" id="Phobius"/>
    </source>
</evidence>
<proteinExistence type="predicted"/>
<evidence type="ECO:0000256" key="1">
    <source>
        <dbReference type="SAM" id="MobiDB-lite"/>
    </source>
</evidence>
<organism evidence="3 4">
    <name type="scientific">Polymorphospora lycopeni</name>
    <dbReference type="NCBI Taxonomy" id="3140240"/>
    <lineage>
        <taxon>Bacteria</taxon>
        <taxon>Bacillati</taxon>
        <taxon>Actinomycetota</taxon>
        <taxon>Actinomycetes</taxon>
        <taxon>Micromonosporales</taxon>
        <taxon>Micromonosporaceae</taxon>
        <taxon>Polymorphospora</taxon>
    </lineage>
</organism>
<keyword evidence="2" id="KW-0472">Membrane</keyword>
<comment type="caution">
    <text evidence="3">The sequence shown here is derived from an EMBL/GenBank/DDBJ whole genome shotgun (WGS) entry which is preliminary data.</text>
</comment>
<dbReference type="Proteomes" id="UP001582793">
    <property type="component" value="Unassembled WGS sequence"/>
</dbReference>
<feature type="transmembrane region" description="Helical" evidence="2">
    <location>
        <begin position="6"/>
        <end position="24"/>
    </location>
</feature>
<evidence type="ECO:0000313" key="4">
    <source>
        <dbReference type="Proteomes" id="UP001582793"/>
    </source>
</evidence>
<feature type="region of interest" description="Disordered" evidence="1">
    <location>
        <begin position="32"/>
        <end position="59"/>
    </location>
</feature>
<dbReference type="Pfam" id="PF24838">
    <property type="entry name" value="8xMP"/>
    <property type="match status" value="1"/>
</dbReference>
<feature type="transmembrane region" description="Helical" evidence="2">
    <location>
        <begin position="103"/>
        <end position="123"/>
    </location>
</feature>
<sequence>MTYRELFFAIAAAVICASIYLFILRPIPRRGTAPPQSEPEQLDSLANAADPPGTPTQDRVDRALMPQGVPTSNEDKAQLFELYKLMVQTSEALVARRQGTNTFFLTANGLLLTAIGLFVRSGADAEQHGLVISILCLTGLILAWGWRTLLISFGQLNKGKFAVILRLEKALTASIFEAEWEALDRGENRRTYRSFTESEKRVPAVFMAIYGIAFVIGILIALGWLPL</sequence>
<dbReference type="EMBL" id="JBCGDC010000051">
    <property type="protein sequence ID" value="MFB6395121.1"/>
    <property type="molecule type" value="Genomic_DNA"/>
</dbReference>
<evidence type="ECO:0000313" key="3">
    <source>
        <dbReference type="EMBL" id="MFB6395121.1"/>
    </source>
</evidence>
<name>A0ABV5CSZ8_9ACTN</name>
<dbReference type="RefSeq" id="WP_375735050.1">
    <property type="nucleotide sequence ID" value="NZ_JBCGDC010000051.1"/>
</dbReference>
<keyword evidence="2" id="KW-0812">Transmembrane</keyword>
<feature type="transmembrane region" description="Helical" evidence="2">
    <location>
        <begin position="129"/>
        <end position="150"/>
    </location>
</feature>
<keyword evidence="4" id="KW-1185">Reference proteome</keyword>
<reference evidence="3 4" key="1">
    <citation type="submission" date="2024-04" db="EMBL/GenBank/DDBJ databases">
        <title>Polymorphospora sp. isolated from Baiyangdian Lake in Xiong'an New Area.</title>
        <authorList>
            <person name="Zhang X."/>
            <person name="Liu J."/>
        </authorList>
    </citation>
    <scope>NUCLEOTIDE SEQUENCE [LARGE SCALE GENOMIC DNA]</scope>
    <source>
        <strain evidence="3 4">2-325</strain>
    </source>
</reference>
<accession>A0ABV5CSZ8</accession>